<organism evidence="6 7">
    <name type="scientific">Phenylobacterium soli</name>
    <dbReference type="NCBI Taxonomy" id="2170551"/>
    <lineage>
        <taxon>Bacteria</taxon>
        <taxon>Pseudomonadati</taxon>
        <taxon>Pseudomonadota</taxon>
        <taxon>Alphaproteobacteria</taxon>
        <taxon>Caulobacterales</taxon>
        <taxon>Caulobacteraceae</taxon>
        <taxon>Phenylobacterium</taxon>
    </lineage>
</organism>
<dbReference type="PANTHER" id="PTHR40079">
    <property type="entry name" value="MANNAN ENDO-1,4-BETA-MANNOSIDASE E-RELATED"/>
    <property type="match status" value="1"/>
</dbReference>
<proteinExistence type="inferred from homology"/>
<dbReference type="Proteomes" id="UP000249254">
    <property type="component" value="Unassembled WGS sequence"/>
</dbReference>
<dbReference type="PANTHER" id="PTHR40079:SF4">
    <property type="entry name" value="GH26 DOMAIN-CONTAINING PROTEIN-RELATED"/>
    <property type="match status" value="1"/>
</dbReference>
<dbReference type="InterPro" id="IPR022790">
    <property type="entry name" value="GH26_dom"/>
</dbReference>
<dbReference type="Gene3D" id="3.20.20.80">
    <property type="entry name" value="Glycosidases"/>
    <property type="match status" value="1"/>
</dbReference>
<dbReference type="AlphaFoldDB" id="A0A328AFX7"/>
<dbReference type="PROSITE" id="PS51764">
    <property type="entry name" value="GH26"/>
    <property type="match status" value="1"/>
</dbReference>
<feature type="domain" description="GH26" evidence="5">
    <location>
        <begin position="18"/>
        <end position="329"/>
    </location>
</feature>
<keyword evidence="2 4" id="KW-0378">Hydrolase</keyword>
<comment type="caution">
    <text evidence="6">The sequence shown here is derived from an EMBL/GenBank/DDBJ whole genome shotgun (WGS) entry which is preliminary data.</text>
</comment>
<name>A0A328AFX7_9CAUL</name>
<feature type="active site" description="Proton donor" evidence="4">
    <location>
        <position position="162"/>
    </location>
</feature>
<comment type="similarity">
    <text evidence="1 4">Belongs to the glycosyl hydrolase 26 family.</text>
</comment>
<evidence type="ECO:0000256" key="2">
    <source>
        <dbReference type="ARBA" id="ARBA00022801"/>
    </source>
</evidence>
<protein>
    <recommendedName>
        <fullName evidence="5">GH26 domain-containing protein</fullName>
    </recommendedName>
</protein>
<dbReference type="GO" id="GO:0006080">
    <property type="term" value="P:substituted mannan metabolic process"/>
    <property type="evidence" value="ECO:0007669"/>
    <property type="project" value="InterPro"/>
</dbReference>
<dbReference type="GO" id="GO:0016985">
    <property type="term" value="F:mannan endo-1,4-beta-mannosidase activity"/>
    <property type="evidence" value="ECO:0007669"/>
    <property type="project" value="InterPro"/>
</dbReference>
<keyword evidence="7" id="KW-1185">Reference proteome</keyword>
<feature type="active site" description="Nucleophile" evidence="4">
    <location>
        <position position="266"/>
    </location>
</feature>
<evidence type="ECO:0000313" key="6">
    <source>
        <dbReference type="EMBL" id="RAK53773.1"/>
    </source>
</evidence>
<dbReference type="RefSeq" id="WP_111527524.1">
    <property type="nucleotide sequence ID" value="NZ_JBHRSG010000005.1"/>
</dbReference>
<dbReference type="EMBL" id="QFYQ01000001">
    <property type="protein sequence ID" value="RAK53773.1"/>
    <property type="molecule type" value="Genomic_DNA"/>
</dbReference>
<evidence type="ECO:0000313" key="7">
    <source>
        <dbReference type="Proteomes" id="UP000249254"/>
    </source>
</evidence>
<accession>A0A328AFX7</accession>
<reference evidence="7" key="1">
    <citation type="submission" date="2018-05" db="EMBL/GenBank/DDBJ databases">
        <authorList>
            <person name="Li X."/>
        </authorList>
    </citation>
    <scope>NUCLEOTIDE SEQUENCE [LARGE SCALE GENOMIC DNA]</scope>
    <source>
        <strain evidence="7">LX32</strain>
    </source>
</reference>
<evidence type="ECO:0000256" key="4">
    <source>
        <dbReference type="PROSITE-ProRule" id="PRU01100"/>
    </source>
</evidence>
<keyword evidence="3 4" id="KW-0326">Glycosidase</keyword>
<dbReference type="InterPro" id="IPR006311">
    <property type="entry name" value="TAT_signal"/>
</dbReference>
<evidence type="ECO:0000259" key="5">
    <source>
        <dbReference type="PROSITE" id="PS51764"/>
    </source>
</evidence>
<gene>
    <name evidence="6" type="ORF">DJ017_04140</name>
</gene>
<sequence length="332" mass="37179">MRERLQNLSRRTLLQGSLAAGGAAAIVTAGVGAGPALAQATGAGRDVTRDKRPVTYPDGLKLGAYDPYGDFKDEAGLATEHLFLPWEDVELGALAAADSYALQRGRNVLVTIEPWSWAKDFNTSPAQLRNAILSGQRDDNMRAILNVLAKFKSPVTIRWAQEMDNRFSRFIWAAWAGPDYVKAFQRMAGLIRTVTPKAQIMWSPRGERTLGGYYPGSKYVDVIGLTVFGLEKFDMLEYGHARSFAESVNQGYSLTAGYGKPVWVAELGYDGSPAYVSKWAQEVAQKRPEFPQLKEVVYFNDREVWPWPRNLGRPDWRVVAERPFLYPLRERP</sequence>
<dbReference type="InterPro" id="IPR017853">
    <property type="entry name" value="GH"/>
</dbReference>
<dbReference type="PROSITE" id="PS51318">
    <property type="entry name" value="TAT"/>
    <property type="match status" value="1"/>
</dbReference>
<evidence type="ECO:0000256" key="1">
    <source>
        <dbReference type="ARBA" id="ARBA00007754"/>
    </source>
</evidence>
<dbReference type="SUPFAM" id="SSF51445">
    <property type="entry name" value="(Trans)glycosidases"/>
    <property type="match status" value="1"/>
</dbReference>
<dbReference type="InterPro" id="IPR000805">
    <property type="entry name" value="Glyco_hydro_26"/>
</dbReference>
<dbReference type="OrthoDB" id="9816550at2"/>
<evidence type="ECO:0000256" key="3">
    <source>
        <dbReference type="ARBA" id="ARBA00023295"/>
    </source>
</evidence>